<name>A0A7J7SCD3_MYOMY</name>
<keyword evidence="1" id="KW-0472">Membrane</keyword>
<keyword evidence="4" id="KW-1185">Reference proteome</keyword>
<evidence type="ECO:0000313" key="4">
    <source>
        <dbReference type="Proteomes" id="UP000527355"/>
    </source>
</evidence>
<proteinExistence type="predicted"/>
<evidence type="ECO:0000256" key="1">
    <source>
        <dbReference type="SAM" id="Phobius"/>
    </source>
</evidence>
<sequence length="142" mass="16032">MSFIFTLIFIISFLMLTLGFSCCSLSNSLISPSIFLKYILLIFLKRGRERDRELETSMMREKHRSAASCTLPTGNVPTTQVHALDRNRTRDPSVRRLTLYPLRHTSQGFPSILNDSLAGYSILGFSPLLCITLCISFHSLLA</sequence>
<gene>
    <name evidence="3" type="ORF">mMyoMyo1_009456</name>
</gene>
<keyword evidence="2" id="KW-0732">Signal</keyword>
<evidence type="ECO:0000313" key="3">
    <source>
        <dbReference type="EMBL" id="KAF6285885.1"/>
    </source>
</evidence>
<dbReference type="Proteomes" id="UP000527355">
    <property type="component" value="Unassembled WGS sequence"/>
</dbReference>
<dbReference type="AlphaFoldDB" id="A0A7J7SCD3"/>
<comment type="caution">
    <text evidence="3">The sequence shown here is derived from an EMBL/GenBank/DDBJ whole genome shotgun (WGS) entry which is preliminary data.</text>
</comment>
<keyword evidence="1" id="KW-0812">Transmembrane</keyword>
<feature type="transmembrane region" description="Helical" evidence="1">
    <location>
        <begin position="117"/>
        <end position="141"/>
    </location>
</feature>
<keyword evidence="1" id="KW-1133">Transmembrane helix</keyword>
<feature type="signal peptide" evidence="2">
    <location>
        <begin position="1"/>
        <end position="19"/>
    </location>
</feature>
<organism evidence="3 4">
    <name type="scientific">Myotis myotis</name>
    <name type="common">Greater mouse-eared bat</name>
    <name type="synonym">Vespertilio myotis</name>
    <dbReference type="NCBI Taxonomy" id="51298"/>
    <lineage>
        <taxon>Eukaryota</taxon>
        <taxon>Metazoa</taxon>
        <taxon>Chordata</taxon>
        <taxon>Craniata</taxon>
        <taxon>Vertebrata</taxon>
        <taxon>Euteleostomi</taxon>
        <taxon>Mammalia</taxon>
        <taxon>Eutheria</taxon>
        <taxon>Laurasiatheria</taxon>
        <taxon>Chiroptera</taxon>
        <taxon>Yangochiroptera</taxon>
        <taxon>Vespertilionidae</taxon>
        <taxon>Myotis</taxon>
    </lineage>
</organism>
<protein>
    <submittedName>
        <fullName evidence="3">Uncharacterized protein</fullName>
    </submittedName>
</protein>
<feature type="chain" id="PRO_5029695279" evidence="2">
    <location>
        <begin position="20"/>
        <end position="142"/>
    </location>
</feature>
<dbReference type="EMBL" id="JABWUV010000019">
    <property type="protein sequence ID" value="KAF6285885.1"/>
    <property type="molecule type" value="Genomic_DNA"/>
</dbReference>
<accession>A0A7J7SCD3</accession>
<evidence type="ECO:0000256" key="2">
    <source>
        <dbReference type="SAM" id="SignalP"/>
    </source>
</evidence>
<reference evidence="3 4" key="1">
    <citation type="journal article" date="2020" name="Nature">
        <title>Six reference-quality genomes reveal evolution of bat adaptations.</title>
        <authorList>
            <person name="Jebb D."/>
            <person name="Huang Z."/>
            <person name="Pippel M."/>
            <person name="Hughes G.M."/>
            <person name="Lavrichenko K."/>
            <person name="Devanna P."/>
            <person name="Winkler S."/>
            <person name="Jermiin L.S."/>
            <person name="Skirmuntt E.C."/>
            <person name="Katzourakis A."/>
            <person name="Burkitt-Gray L."/>
            <person name="Ray D.A."/>
            <person name="Sullivan K.A.M."/>
            <person name="Roscito J.G."/>
            <person name="Kirilenko B.M."/>
            <person name="Davalos L.M."/>
            <person name="Corthals A.P."/>
            <person name="Power M.L."/>
            <person name="Jones G."/>
            <person name="Ransome R.D."/>
            <person name="Dechmann D.K.N."/>
            <person name="Locatelli A.G."/>
            <person name="Puechmaille S.J."/>
            <person name="Fedrigo O."/>
            <person name="Jarvis E.D."/>
            <person name="Hiller M."/>
            <person name="Vernes S.C."/>
            <person name="Myers E.W."/>
            <person name="Teeling E.C."/>
        </authorList>
    </citation>
    <scope>NUCLEOTIDE SEQUENCE [LARGE SCALE GENOMIC DNA]</scope>
    <source>
        <strain evidence="3">MMyoMyo1</strain>
        <tissue evidence="3">Flight muscle</tissue>
    </source>
</reference>